<dbReference type="Proteomes" id="UP000057910">
    <property type="component" value="Unassembled WGS sequence"/>
</dbReference>
<dbReference type="RefSeq" id="WP_059919160.1">
    <property type="nucleotide sequence ID" value="NZ_LOZC01000063.1"/>
</dbReference>
<name>A0ABD4DWP5_9BURK</name>
<dbReference type="InterPro" id="IPR017731">
    <property type="entry name" value="TssM1-like"/>
</dbReference>
<reference evidence="6 7" key="1">
    <citation type="submission" date="2015-11" db="EMBL/GenBank/DDBJ databases">
        <title>Expanding the genomic diversity of Burkholderia species for the development of highly accurate diagnostics.</title>
        <authorList>
            <person name="Sahl J."/>
            <person name="Keim P."/>
            <person name="Wagner D."/>
        </authorList>
    </citation>
    <scope>NUCLEOTIDE SEQUENCE [LARGE SCALE GENOMIC DNA]</scope>
    <source>
        <strain evidence="6 7">MSMB1585WGS</strain>
    </source>
</reference>
<feature type="transmembrane region" description="Helical" evidence="1">
    <location>
        <begin position="9"/>
        <end position="28"/>
    </location>
</feature>
<evidence type="ECO:0000259" key="3">
    <source>
        <dbReference type="Pfam" id="PF06761"/>
    </source>
</evidence>
<evidence type="ECO:0008006" key="8">
    <source>
        <dbReference type="Google" id="ProtNLM"/>
    </source>
</evidence>
<feature type="domain" description="Type VI secretion system IcmF C-terminal" evidence="2">
    <location>
        <begin position="1062"/>
        <end position="1167"/>
    </location>
</feature>
<proteinExistence type="predicted"/>
<evidence type="ECO:0000256" key="1">
    <source>
        <dbReference type="SAM" id="Phobius"/>
    </source>
</evidence>
<evidence type="ECO:0000313" key="6">
    <source>
        <dbReference type="EMBL" id="KVN76731.1"/>
    </source>
</evidence>
<dbReference type="AlphaFoldDB" id="A0ABD4DWP5"/>
<evidence type="ECO:0000259" key="2">
    <source>
        <dbReference type="Pfam" id="PF06744"/>
    </source>
</evidence>
<sequence length="1186" mass="130203">MIDRLFKRLTFRSVVVAVVVLLCGTLVWNQSPRLAIDGHSPFATPASRAWLIVIAFLLWLAYRGICRLIRKLSKIRVSWQSSEAGSTTSNDDAIDASEDRLPPALASLQWEHRFRAVLHILRKGGPTWRLGRHSLYRLPWYLLLGDEASGKTALMRESGLKFWHDDRVPVRHERKEACQWWLAGEAVLLEPAGAIGLSNERGESCRAHWDDLLRRVKRARRRCPLNGVIVTVDASLLLADGEAQRTAFSRALRARIEAMHTALGTRVPVYVVVTQCDRLTGFREFFDDLAGEERTQVWGMTFDDIDASRIDATLATFPEEFDSLARRLHARVVDRLRTRFDVEGRAAIYGFPVQFDALRIPLNRLLVDAFGASPYAHDTLLRGVYFTSATQDGVTHTRSASALGAALRATMPAGSMTSGGGHGYFIGRLLRDVVFQESGLARTRFRPVARRITLDRAAIAAVTCLAIVLCSAMTISYSRNQAFLVQARQASEALAKLAQRGVAVDEPRSMLALLDAARDLAANNGARDASVPWLSRAGLYQGSRVGAAAQEQYRSLLRDTVQRLLVGRMEQRLRSSSLSLSERYDVLRLYLMLADRSHCDVDAVLAWARLDIDNLGLTAAQQADLMTHLGALLDRVTFRADASLDPSLVRQTRATLMNGADAERLFESIRPELEKAMPDPLSVAQMAGVEAPLVLRRKSAKPLSEGVPGAYTLAGYRRYVELREAALAGSRSDAWVLGNADGVRDSRVRATLRTALDGLYFDRYIAAWDAVINDIQVLPLPKSGDGASAMVKVLAGRDSPLRSFLVAAAKQTTLDGANPAMTSSVDAPAGQFDRIIGAARGFLHRPAGRSVPQASAPEVTGPTPVDRHFDALHRVIAPTGDGAATPFDQVQEGLKELAVFLDAASAARERGLPPPPGDALDKFKQLAQGQPTPLGGMMGRLSTNSQSAVLQGEHARLDDLWRANVVPFWRAALDGRYPFDAQSKVDVTLDDFIHVFAPGGLVDGFFKTNLQQYVDMTTNPWQWRSSARMLGMSAGTPLVFQRAAAIRDAFFADGGKTPAVRFLLAPQSMDAAITRFTLKSNDQTLEYAHDPPRAVAFRWPSSAGAQFARIEYETGGADGRGGFSTNGPWAFFRLLDKGKLTSIRSDRFDLTFGLNEKKVTLTLDANSVVNPFSSLALTQIRLPNQL</sequence>
<feature type="domain" description="IcmF-related" evidence="3">
    <location>
        <begin position="511"/>
        <end position="813"/>
    </location>
</feature>
<dbReference type="InterPro" id="IPR048677">
    <property type="entry name" value="TssM1_hel"/>
</dbReference>
<feature type="transmembrane region" description="Helical" evidence="1">
    <location>
        <begin position="48"/>
        <end position="66"/>
    </location>
</feature>
<keyword evidence="1" id="KW-1133">Transmembrane helix</keyword>
<dbReference type="Pfam" id="PF06761">
    <property type="entry name" value="IcmF-related"/>
    <property type="match status" value="1"/>
</dbReference>
<feature type="transmembrane region" description="Helical" evidence="1">
    <location>
        <begin position="457"/>
        <end position="477"/>
    </location>
</feature>
<dbReference type="EMBL" id="LPAD01000100">
    <property type="protein sequence ID" value="KVN76731.1"/>
    <property type="molecule type" value="Genomic_DNA"/>
</dbReference>
<dbReference type="Pfam" id="PF06744">
    <property type="entry name" value="IcmF_C"/>
    <property type="match status" value="1"/>
</dbReference>
<dbReference type="InterPro" id="IPR053156">
    <property type="entry name" value="T6SS_TssM-like"/>
</dbReference>
<feature type="domain" description="Type VI secretion system component TssM1 helical" evidence="5">
    <location>
        <begin position="956"/>
        <end position="1026"/>
    </location>
</feature>
<keyword evidence="1" id="KW-0812">Transmembrane</keyword>
<protein>
    <recommendedName>
        <fullName evidence="8">Type VI secretion system membrane subunit TssM</fullName>
    </recommendedName>
</protein>
<gene>
    <name evidence="6" type="ORF">WJ68_25075</name>
</gene>
<evidence type="ECO:0000259" key="5">
    <source>
        <dbReference type="Pfam" id="PF21070"/>
    </source>
</evidence>
<accession>A0ABD4DWP5</accession>
<evidence type="ECO:0000259" key="4">
    <source>
        <dbReference type="Pfam" id="PF14331"/>
    </source>
</evidence>
<dbReference type="NCBIfam" id="TIGR03348">
    <property type="entry name" value="VI_IcmF"/>
    <property type="match status" value="1"/>
</dbReference>
<keyword evidence="1" id="KW-0472">Membrane</keyword>
<dbReference type="PANTHER" id="PTHR36153:SF1">
    <property type="entry name" value="TYPE VI SECRETION SYSTEM COMPONENT TSSM1"/>
    <property type="match status" value="1"/>
</dbReference>
<dbReference type="InterPro" id="IPR009612">
    <property type="entry name" value="IcmF-rel"/>
</dbReference>
<dbReference type="Pfam" id="PF14331">
    <property type="entry name" value="IcmF-related_N"/>
    <property type="match status" value="1"/>
</dbReference>
<organism evidence="6 7">
    <name type="scientific">Burkholderia ubonensis</name>
    <dbReference type="NCBI Taxonomy" id="101571"/>
    <lineage>
        <taxon>Bacteria</taxon>
        <taxon>Pseudomonadati</taxon>
        <taxon>Pseudomonadota</taxon>
        <taxon>Betaproteobacteria</taxon>
        <taxon>Burkholderiales</taxon>
        <taxon>Burkholderiaceae</taxon>
        <taxon>Burkholderia</taxon>
        <taxon>Burkholderia cepacia complex</taxon>
    </lineage>
</organism>
<dbReference type="PANTHER" id="PTHR36153">
    <property type="entry name" value="INNER MEMBRANE PROTEIN-RELATED"/>
    <property type="match status" value="1"/>
</dbReference>
<dbReference type="Pfam" id="PF21070">
    <property type="entry name" value="IcmF_helical"/>
    <property type="match status" value="1"/>
</dbReference>
<dbReference type="InterPro" id="IPR010623">
    <property type="entry name" value="IcmF_C"/>
</dbReference>
<evidence type="ECO:0000313" key="7">
    <source>
        <dbReference type="Proteomes" id="UP000057910"/>
    </source>
</evidence>
<comment type="caution">
    <text evidence="6">The sequence shown here is derived from an EMBL/GenBank/DDBJ whole genome shotgun (WGS) entry which is preliminary data.</text>
</comment>
<dbReference type="InterPro" id="IPR025743">
    <property type="entry name" value="TssM1_N"/>
</dbReference>
<feature type="domain" description="Type VI secretion system component TssM1 N-terminal" evidence="4">
    <location>
        <begin position="206"/>
        <end position="461"/>
    </location>
</feature>